<dbReference type="AlphaFoldDB" id="A0A7W3TDI6"/>
<reference evidence="3" key="1">
    <citation type="submission" date="2019-10" db="EMBL/GenBank/DDBJ databases">
        <title>Streptomyces sp. nov., a novel actinobacterium isolated from alkaline environment.</title>
        <authorList>
            <person name="Golinska P."/>
        </authorList>
    </citation>
    <scope>NUCLEOTIDE SEQUENCE [LARGE SCALE GENOMIC DNA]</scope>
    <source>
        <strain evidence="3">DSM 42118</strain>
    </source>
</reference>
<dbReference type="EMBL" id="VKHT01000331">
    <property type="protein sequence ID" value="MBB0244863.1"/>
    <property type="molecule type" value="Genomic_DNA"/>
</dbReference>
<accession>A0A7W3TDI6</accession>
<evidence type="ECO:0000313" key="3">
    <source>
        <dbReference type="Proteomes" id="UP000538929"/>
    </source>
</evidence>
<organism evidence="2 3">
    <name type="scientific">Streptomyces alkaliphilus</name>
    <dbReference type="NCBI Taxonomy" id="1472722"/>
    <lineage>
        <taxon>Bacteria</taxon>
        <taxon>Bacillati</taxon>
        <taxon>Actinomycetota</taxon>
        <taxon>Actinomycetes</taxon>
        <taxon>Kitasatosporales</taxon>
        <taxon>Streptomycetaceae</taxon>
        <taxon>Streptomyces</taxon>
    </lineage>
</organism>
<protein>
    <submittedName>
        <fullName evidence="2">Uncharacterized protein</fullName>
    </submittedName>
</protein>
<feature type="region of interest" description="Disordered" evidence="1">
    <location>
        <begin position="123"/>
        <end position="149"/>
    </location>
</feature>
<comment type="caution">
    <text evidence="2">The sequence shown here is derived from an EMBL/GenBank/DDBJ whole genome shotgun (WGS) entry which is preliminary data.</text>
</comment>
<gene>
    <name evidence="2" type="ORF">FNQ90_12280</name>
</gene>
<dbReference type="Proteomes" id="UP000538929">
    <property type="component" value="Unassembled WGS sequence"/>
</dbReference>
<evidence type="ECO:0000313" key="2">
    <source>
        <dbReference type="EMBL" id="MBB0244863.1"/>
    </source>
</evidence>
<keyword evidence="3" id="KW-1185">Reference proteome</keyword>
<evidence type="ECO:0000256" key="1">
    <source>
        <dbReference type="SAM" id="MobiDB-lite"/>
    </source>
</evidence>
<sequence>MRYRILLPEEWYRIPLAPEECEEAVDRLVRQRFKGVDNAPHLKANARKELLDSAADARRNGGLEMYLCLQSAGPLTIPASLLITLLPPSAIPARSMEELLAHAEATADPDTEVDVVGLPSGPALRVRRREAPPPQAPPGTPHSVAVDHHLPLPHTDGMLLLSFNTPLPALADALARLFDAVAGSLVWVGEEESS</sequence>
<name>A0A7W3TDI6_9ACTN</name>
<proteinExistence type="predicted"/>